<reference evidence="1" key="2">
    <citation type="journal article" date="2021" name="Int. J. Syst. Evol. Microbiol.">
        <title>Geomonas silvestris sp. nov., Geomonas paludis sp. nov. and Geomonas limicola sp. nov., isolated from terrestrial environments, and emended description of the genus Geomonas.</title>
        <authorList>
            <person name="Itoh H."/>
            <person name="Xu Z."/>
            <person name="Masuda Y."/>
            <person name="Ushijima N."/>
            <person name="Hayakawa C."/>
            <person name="Shiratori Y."/>
            <person name="Senoo K."/>
        </authorList>
    </citation>
    <scope>NUCLEOTIDE SEQUENCE</scope>
    <source>
        <strain evidence="1">Red736</strain>
    </source>
</reference>
<evidence type="ECO:0000313" key="2">
    <source>
        <dbReference type="EMBL" id="UPU34388.1"/>
    </source>
</evidence>
<reference evidence="3" key="1">
    <citation type="submission" date="2020-06" db="EMBL/GenBank/DDBJ databases">
        <title>Draft genomic sequecing of Geomonas sp. Red736.</title>
        <authorList>
            <person name="Itoh H."/>
            <person name="Xu Z.X."/>
            <person name="Ushijima N."/>
            <person name="Masuda Y."/>
            <person name="Shiratori Y."/>
            <person name="Senoo K."/>
        </authorList>
    </citation>
    <scope>NUCLEOTIDE SEQUENCE [LARGE SCALE GENOMIC DNA]</scope>
    <source>
        <strain evidence="3">Red736</strain>
    </source>
</reference>
<evidence type="ECO:0000313" key="3">
    <source>
        <dbReference type="Proteomes" id="UP000568888"/>
    </source>
</evidence>
<organism evidence="1 3">
    <name type="scientific">Geomonas paludis</name>
    <dbReference type="NCBI Taxonomy" id="2740185"/>
    <lineage>
        <taxon>Bacteria</taxon>
        <taxon>Pseudomonadati</taxon>
        <taxon>Thermodesulfobacteriota</taxon>
        <taxon>Desulfuromonadia</taxon>
        <taxon>Geobacterales</taxon>
        <taxon>Geobacteraceae</taxon>
        <taxon>Geomonas</taxon>
    </lineage>
</organism>
<evidence type="ECO:0000313" key="4">
    <source>
        <dbReference type="Proteomes" id="UP000831485"/>
    </source>
</evidence>
<sequence>MIVLAHKYGQLGNRLAYLRVYLSFALEHGVTVLDLSFDEYRQYFDCSGAQVVRLPAPCSALLRRGLQLMVRLGLLRRGTPFLPALDADAAGEVRLVDADIARRCRQGNVLIHDGWPVIDWNIVLKHDQRIRELFRPAAAIAAKVSSFIAAARSGGHYLVGVHIRQGDYRQWQDGKHYFTSEQYAAVMAQVAKAHRDMPVRFIVAASEPQRWELFAGLDYLPAPGSAVEDMYVLAQCDEIYGPQSSFSAWASFYGNVPVHGIEKLAAAAGA</sequence>
<gene>
    <name evidence="1" type="ORF">GMPD_22920</name>
    <name evidence="2" type="ORF">M1B72_13100</name>
</gene>
<dbReference type="EMBL" id="BLXY01000003">
    <property type="protein sequence ID" value="GFO64373.1"/>
    <property type="molecule type" value="Genomic_DNA"/>
</dbReference>
<dbReference type="AlphaFoldDB" id="A0A6V8MXX0"/>
<evidence type="ECO:0008006" key="5">
    <source>
        <dbReference type="Google" id="ProtNLM"/>
    </source>
</evidence>
<keyword evidence="4" id="KW-1185">Reference proteome</keyword>
<evidence type="ECO:0000313" key="1">
    <source>
        <dbReference type="EMBL" id="GFO64373.1"/>
    </source>
</evidence>
<accession>A0A6V8MXX0</accession>
<dbReference type="RefSeq" id="WP_183347367.1">
    <property type="nucleotide sequence ID" value="NZ_BLXY01000003.1"/>
</dbReference>
<dbReference type="EMBL" id="CP096574">
    <property type="protein sequence ID" value="UPU34388.1"/>
    <property type="molecule type" value="Genomic_DNA"/>
</dbReference>
<proteinExistence type="predicted"/>
<dbReference type="Proteomes" id="UP000568888">
    <property type="component" value="Unassembled WGS sequence"/>
</dbReference>
<protein>
    <recommendedName>
        <fullName evidence="5">Glycosyl transferase family 11</fullName>
    </recommendedName>
</protein>
<name>A0A6V8MXX0_9BACT</name>
<reference evidence="2" key="3">
    <citation type="submission" date="2022-04" db="EMBL/GenBank/DDBJ databases">
        <authorList>
            <person name="Liu G."/>
        </authorList>
    </citation>
    <scope>NUCLEOTIDE SEQUENCE</scope>
    <source>
        <strain evidence="2">RG22</strain>
    </source>
</reference>
<dbReference type="Proteomes" id="UP000831485">
    <property type="component" value="Chromosome"/>
</dbReference>